<sequence>MLLNTLLKALGGIRTAVKCSKGCRAPKVTAMCVCAGGLPGRPSSCPSPGVYVCRHDMAIRAAACVICDRLFAGSGETVQSVGGVGSLRRSGEPHYATASRCLRRRPPLGPGMRRADGQAIPQWKGTKRIAMTGDRGFDPVGVSQFIVLQYTIWMRSCSLRILPSTSHLPFERRVGDNVKLESDPLLVWGSDDVWQAHLNRESDSHHLLHARMCGDGCLWGI</sequence>
<dbReference type="EMBL" id="MLGG01000035">
    <property type="protein sequence ID" value="KAK1453409.1"/>
    <property type="molecule type" value="Genomic_DNA"/>
</dbReference>
<proteinExistence type="predicted"/>
<reference evidence="1 2" key="1">
    <citation type="submission" date="2016-10" db="EMBL/GenBank/DDBJ databases">
        <title>The genome sequence of Colletotrichum fioriniae PJ7.</title>
        <authorList>
            <person name="Baroncelli R."/>
        </authorList>
    </citation>
    <scope>NUCLEOTIDE SEQUENCE [LARGE SCALE GENOMIC DNA]</scope>
    <source>
        <strain evidence="1">Col 31</strain>
    </source>
</reference>
<keyword evidence="2" id="KW-1185">Reference proteome</keyword>
<dbReference type="Proteomes" id="UP001239795">
    <property type="component" value="Unassembled WGS sequence"/>
</dbReference>
<gene>
    <name evidence="1" type="ORF">CMEL01_05068</name>
</gene>
<accession>A0AAI9U7X9</accession>
<evidence type="ECO:0000313" key="2">
    <source>
        <dbReference type="Proteomes" id="UP001239795"/>
    </source>
</evidence>
<protein>
    <submittedName>
        <fullName evidence="1">Uncharacterized protein</fullName>
    </submittedName>
</protein>
<comment type="caution">
    <text evidence="1">The sequence shown here is derived from an EMBL/GenBank/DDBJ whole genome shotgun (WGS) entry which is preliminary data.</text>
</comment>
<dbReference type="AlphaFoldDB" id="A0AAI9U7X9"/>
<evidence type="ECO:0000313" key="1">
    <source>
        <dbReference type="EMBL" id="KAK1453409.1"/>
    </source>
</evidence>
<organism evidence="1 2">
    <name type="scientific">Colletotrichum melonis</name>
    <dbReference type="NCBI Taxonomy" id="1209925"/>
    <lineage>
        <taxon>Eukaryota</taxon>
        <taxon>Fungi</taxon>
        <taxon>Dikarya</taxon>
        <taxon>Ascomycota</taxon>
        <taxon>Pezizomycotina</taxon>
        <taxon>Sordariomycetes</taxon>
        <taxon>Hypocreomycetidae</taxon>
        <taxon>Glomerellales</taxon>
        <taxon>Glomerellaceae</taxon>
        <taxon>Colletotrichum</taxon>
        <taxon>Colletotrichum acutatum species complex</taxon>
    </lineage>
</organism>
<name>A0AAI9U7X9_9PEZI</name>